<dbReference type="RefSeq" id="WP_036158942.1">
    <property type="nucleotide sequence ID" value="NZ_JAMB01000001.1"/>
</dbReference>
<reference evidence="9 10" key="1">
    <citation type="submission" date="2014-01" db="EMBL/GenBank/DDBJ databases">
        <title>Marinomonas ushuaiensis DSM 15871 Genome Sequencing.</title>
        <authorList>
            <person name="Lai Q."/>
            <person name="Shao Z.S."/>
        </authorList>
    </citation>
    <scope>NUCLEOTIDE SEQUENCE [LARGE SCALE GENOMIC DNA]</scope>
    <source>
        <strain evidence="9 10">DSM 15871</strain>
    </source>
</reference>
<dbReference type="InterPro" id="IPR036909">
    <property type="entry name" value="Cyt_c-like_dom_sf"/>
</dbReference>
<feature type="domain" description="Cytochrome c" evidence="8">
    <location>
        <begin position="28"/>
        <end position="108"/>
    </location>
</feature>
<evidence type="ECO:0000256" key="6">
    <source>
        <dbReference type="PROSITE-ProRule" id="PRU00433"/>
    </source>
</evidence>
<comment type="caution">
    <text evidence="9">The sequence shown here is derived from an EMBL/GenBank/DDBJ whole genome shotgun (WGS) entry which is preliminary data.</text>
</comment>
<dbReference type="Gene3D" id="1.10.760.10">
    <property type="entry name" value="Cytochrome c-like domain"/>
    <property type="match status" value="1"/>
</dbReference>
<dbReference type="OrthoDB" id="9814708at2"/>
<dbReference type="PANTHER" id="PTHR40942:SF2">
    <property type="entry name" value="CYTOCHROME-RELATED"/>
    <property type="match status" value="1"/>
</dbReference>
<dbReference type="InterPro" id="IPR009056">
    <property type="entry name" value="Cyt_c-like_dom"/>
</dbReference>
<evidence type="ECO:0000256" key="7">
    <source>
        <dbReference type="SAM" id="SignalP"/>
    </source>
</evidence>
<dbReference type="EMBL" id="JAMB01000001">
    <property type="protein sequence ID" value="ETX12630.1"/>
    <property type="molecule type" value="Genomic_DNA"/>
</dbReference>
<dbReference type="PANTHER" id="PTHR40942">
    <property type="match status" value="1"/>
</dbReference>
<keyword evidence="5 6" id="KW-0408">Iron</keyword>
<dbReference type="AlphaFoldDB" id="X7E9T6"/>
<keyword evidence="4" id="KW-0249">Electron transport</keyword>
<keyword evidence="10" id="KW-1185">Reference proteome</keyword>
<dbReference type="GO" id="GO:0020037">
    <property type="term" value="F:heme binding"/>
    <property type="evidence" value="ECO:0007669"/>
    <property type="project" value="InterPro"/>
</dbReference>
<dbReference type="PROSITE" id="PS51007">
    <property type="entry name" value="CYTC"/>
    <property type="match status" value="1"/>
</dbReference>
<accession>X7E9T6</accession>
<name>X7E9T6_9GAMM</name>
<dbReference type="SUPFAM" id="SSF46626">
    <property type="entry name" value="Cytochrome c"/>
    <property type="match status" value="1"/>
</dbReference>
<feature type="signal peptide" evidence="7">
    <location>
        <begin position="1"/>
        <end position="29"/>
    </location>
</feature>
<dbReference type="Proteomes" id="UP000054058">
    <property type="component" value="Unassembled WGS sequence"/>
</dbReference>
<keyword evidence="2 6" id="KW-0349">Heme</keyword>
<evidence type="ECO:0000313" key="10">
    <source>
        <dbReference type="Proteomes" id="UP000054058"/>
    </source>
</evidence>
<dbReference type="PATRIC" id="fig|1122207.3.peg.682"/>
<dbReference type="Pfam" id="PF13442">
    <property type="entry name" value="Cytochrome_CBB3"/>
    <property type="match status" value="1"/>
</dbReference>
<evidence type="ECO:0000256" key="4">
    <source>
        <dbReference type="ARBA" id="ARBA00022982"/>
    </source>
</evidence>
<organism evidence="9 10">
    <name type="scientific">Marinomonas ushuaiensis DSM 15871</name>
    <dbReference type="NCBI Taxonomy" id="1122207"/>
    <lineage>
        <taxon>Bacteria</taxon>
        <taxon>Pseudomonadati</taxon>
        <taxon>Pseudomonadota</taxon>
        <taxon>Gammaproteobacteria</taxon>
        <taxon>Oceanospirillales</taxon>
        <taxon>Oceanospirillaceae</taxon>
        <taxon>Marinomonas</taxon>
    </lineage>
</organism>
<dbReference type="GO" id="GO:0009055">
    <property type="term" value="F:electron transfer activity"/>
    <property type="evidence" value="ECO:0007669"/>
    <property type="project" value="InterPro"/>
</dbReference>
<evidence type="ECO:0000256" key="1">
    <source>
        <dbReference type="ARBA" id="ARBA00022448"/>
    </source>
</evidence>
<dbReference type="InterPro" id="IPR002323">
    <property type="entry name" value="Cyt_CIE"/>
</dbReference>
<sequence length="110" mass="12141">MRFQRVNVKQAVMSIFAFFIMASSGLALAERSADKIFNTYCIACHMSGVAGAPILGNKADWQPHIEKGMETLLTNVNNGISAMPPKGMCFDCSDEEMKNTIQYIIDNSQD</sequence>
<dbReference type="eggNOG" id="COG3245">
    <property type="taxonomic scope" value="Bacteria"/>
</dbReference>
<dbReference type="PRINTS" id="PR00607">
    <property type="entry name" value="CYTCHROMECIE"/>
</dbReference>
<gene>
    <name evidence="9" type="ORF">MUS1_03330</name>
</gene>
<keyword evidence="1" id="KW-0813">Transport</keyword>
<evidence type="ECO:0000256" key="2">
    <source>
        <dbReference type="ARBA" id="ARBA00022617"/>
    </source>
</evidence>
<evidence type="ECO:0000256" key="3">
    <source>
        <dbReference type="ARBA" id="ARBA00022723"/>
    </source>
</evidence>
<evidence type="ECO:0000313" key="9">
    <source>
        <dbReference type="EMBL" id="ETX12630.1"/>
    </source>
</evidence>
<evidence type="ECO:0000259" key="8">
    <source>
        <dbReference type="PROSITE" id="PS51007"/>
    </source>
</evidence>
<protein>
    <submittedName>
        <fullName evidence="9">Cytochrome C</fullName>
    </submittedName>
</protein>
<evidence type="ECO:0000256" key="5">
    <source>
        <dbReference type="ARBA" id="ARBA00023004"/>
    </source>
</evidence>
<keyword evidence="3 6" id="KW-0479">Metal-binding</keyword>
<proteinExistence type="predicted"/>
<feature type="chain" id="PRO_5004978176" evidence="7">
    <location>
        <begin position="30"/>
        <end position="110"/>
    </location>
</feature>
<dbReference type="STRING" id="1122207.MUS1_03330"/>
<dbReference type="GO" id="GO:0005506">
    <property type="term" value="F:iron ion binding"/>
    <property type="evidence" value="ECO:0007669"/>
    <property type="project" value="InterPro"/>
</dbReference>
<keyword evidence="7" id="KW-0732">Signal</keyword>